<dbReference type="InterPro" id="IPR011528">
    <property type="entry name" value="NERD"/>
</dbReference>
<name>A0A3M6SAE8_LIMRT</name>
<proteinExistence type="predicted"/>
<dbReference type="PROSITE" id="PS50965">
    <property type="entry name" value="NERD"/>
    <property type="match status" value="1"/>
</dbReference>
<keyword evidence="1" id="KW-0175">Coiled coil</keyword>
<feature type="coiled-coil region" evidence="1">
    <location>
        <begin position="214"/>
        <end position="241"/>
    </location>
</feature>
<evidence type="ECO:0000313" key="4">
    <source>
        <dbReference type="Proteomes" id="UP000276940"/>
    </source>
</evidence>
<comment type="caution">
    <text evidence="3">The sequence shown here is derived from an EMBL/GenBank/DDBJ whole genome shotgun (WGS) entry which is preliminary data.</text>
</comment>
<feature type="coiled-coil region" evidence="1">
    <location>
        <begin position="139"/>
        <end position="187"/>
    </location>
</feature>
<accession>A0A3M6SAE8</accession>
<protein>
    <recommendedName>
        <fullName evidence="2">NERD domain-containing protein</fullName>
    </recommendedName>
</protein>
<dbReference type="RefSeq" id="WP_124216658.1">
    <property type="nucleotide sequence ID" value="NZ_PTLS01000056.1"/>
</dbReference>
<evidence type="ECO:0000313" key="3">
    <source>
        <dbReference type="EMBL" id="RMX24338.1"/>
    </source>
</evidence>
<dbReference type="AlphaFoldDB" id="A0A3M6SAE8"/>
<feature type="coiled-coil region" evidence="1">
    <location>
        <begin position="24"/>
        <end position="98"/>
    </location>
</feature>
<feature type="domain" description="NERD" evidence="2">
    <location>
        <begin position="388"/>
        <end position="507"/>
    </location>
</feature>
<organism evidence="3 4">
    <name type="scientific">Limosilactobacillus reuteri</name>
    <name type="common">Lactobacillus reuteri</name>
    <dbReference type="NCBI Taxonomy" id="1598"/>
    <lineage>
        <taxon>Bacteria</taxon>
        <taxon>Bacillati</taxon>
        <taxon>Bacillota</taxon>
        <taxon>Bacilli</taxon>
        <taxon>Lactobacillales</taxon>
        <taxon>Lactobacillaceae</taxon>
        <taxon>Limosilactobacillus</taxon>
    </lineage>
</organism>
<dbReference type="Pfam" id="PF08378">
    <property type="entry name" value="NERD"/>
    <property type="match status" value="1"/>
</dbReference>
<evidence type="ECO:0000256" key="1">
    <source>
        <dbReference type="SAM" id="Coils"/>
    </source>
</evidence>
<evidence type="ECO:0000259" key="2">
    <source>
        <dbReference type="PROSITE" id="PS50965"/>
    </source>
</evidence>
<sequence>MGLLNIFNNDSESEVVIGKERLNIEGLASRYNELLAEFDKVNNAYEDGKKKITELQAKLAAAKDPQNNSIFLQLLDKYNQLQREFHESKEKIAQLANSNNEETLEFKIDGRVYDQAQIKEVVNNYYKLQEKLTGMLDQLNSFQKRNTLLEAQLQQNEEEKHDLANQLSSAKEKVAMLEGQLAQMRQIKEQTSTENDEPIISTGDPKHDLIDRYYQLVQTVLSEYQDQLSELQAKLTNSLIDSGETEFLKLIKIDMSASAYQKMLTDRNTKMIRYVENHGRQEKFVNKNDKEKNVDDNLRGIRYWANFVFLYRKMVKRLLKMNRNMTAEYKYACSYGKDKAMKIRDQKPPFLDENSALKLQTIYSGIKDYEKWKEEIDSFHKKARIFLKGVEGENLVKNVVASYENNHVLTSLNLPYQYRKGEINSNQVDSIVVNRKGIFILEVKNYSTDILGINKDGRIINDYDKKGSNSKNIIYQGQNHYRAVCDALTKHPELKKHMGYLKKQIHVLYVSANSATKLLPAPDDGNSHYHFVNLEGLRQNIDNAHGNLHPDIIRDICSALVNAQQEEKSYSYYCFPANPDEVADKAWKQFEIISDLVELKLDNFVKLKDSRILSELDSAGFRSYDGFVTHKPKENN</sequence>
<dbReference type="Proteomes" id="UP000276940">
    <property type="component" value="Unassembled WGS sequence"/>
</dbReference>
<dbReference type="EMBL" id="PTLS01000056">
    <property type="protein sequence ID" value="RMX24338.1"/>
    <property type="molecule type" value="Genomic_DNA"/>
</dbReference>
<gene>
    <name evidence="3" type="ORF">C5O77_10465</name>
</gene>
<reference evidence="3 4" key="1">
    <citation type="journal article" date="2018" name="J Appl Environ Microbiol">
        <title>The gut symbionts Lactobacillus reuteri R2lc and 2010 encode a polyketide synthase cluster that activates the mammalian aryl-hydrocarbon receptor.</title>
        <authorList>
            <person name="Ozcam M."/>
            <person name="Roos S."/>
            <person name="Van Pijkeren J.P."/>
        </authorList>
    </citation>
    <scope>NUCLEOTIDE SEQUENCE [LARGE SCALE GENOMIC DNA]</scope>
    <source>
        <strain evidence="3 4">R2lc</strain>
    </source>
</reference>